<dbReference type="EMBL" id="JASBWV010000002">
    <property type="protein sequence ID" value="KAJ9127706.1"/>
    <property type="molecule type" value="Genomic_DNA"/>
</dbReference>
<accession>A0ACC2XX86</accession>
<name>A0ACC2XX86_9TREE</name>
<evidence type="ECO:0000313" key="1">
    <source>
        <dbReference type="EMBL" id="KAJ9127706.1"/>
    </source>
</evidence>
<dbReference type="Proteomes" id="UP001234202">
    <property type="component" value="Unassembled WGS sequence"/>
</dbReference>
<proteinExistence type="predicted"/>
<comment type="caution">
    <text evidence="1">The sequence shown here is derived from an EMBL/GenBank/DDBJ whole genome shotgun (WGS) entry which is preliminary data.</text>
</comment>
<protein>
    <submittedName>
        <fullName evidence="1">Uncharacterized protein</fullName>
    </submittedName>
</protein>
<evidence type="ECO:0000313" key="2">
    <source>
        <dbReference type="Proteomes" id="UP001234202"/>
    </source>
</evidence>
<sequence length="479" mass="51847">MVRGFLLRHIYRPTMETLRERTIGEGREASQQQQRLAPPPEAFPITEYSQIQSQLQSQSSQPANSPFTSNPFGDENTVAVRPTSLPRAGSLPPPPPPPTTLFNDLAHALAPHRSDTHADDHPLRERDDDDADTDSLLAPPPEYQEHHQATSSSFVATGVEVEAVPPSYDAAGLPAGSRLEVGGALAAAEKEQSGLQGDQGSGLVPLLQGRVLGTTSEIGTTDEKADLKKAEERERTFPLLHQQQHADYEPLHHPQNRTSNPHAMPHHHHQQQQHHHQQQQDKKENDTEDEEKNHLTDLYSIADALSRAYTSSPRLEAQRYIRSWPSSSRQESSRKESSAYASSVGQLSGGKGEGEGEGGSVRASGDAAAAGSLSLSDTASLIVHSATATATAGHIGGGDKGKEKERERASESSFGSGSEVVMLAGGRMTREDEAELRMIWDQIERAHGYRTFSLSSSSSLLPVPLPCSDSGFRVQMADG</sequence>
<organism evidence="1 2">
    <name type="scientific">Naganishia onofrii</name>
    <dbReference type="NCBI Taxonomy" id="1851511"/>
    <lineage>
        <taxon>Eukaryota</taxon>
        <taxon>Fungi</taxon>
        <taxon>Dikarya</taxon>
        <taxon>Basidiomycota</taxon>
        <taxon>Agaricomycotina</taxon>
        <taxon>Tremellomycetes</taxon>
        <taxon>Filobasidiales</taxon>
        <taxon>Filobasidiaceae</taxon>
        <taxon>Naganishia</taxon>
    </lineage>
</organism>
<gene>
    <name evidence="1" type="ORF">QFC24_001116</name>
</gene>
<keyword evidence="2" id="KW-1185">Reference proteome</keyword>
<reference evidence="1" key="1">
    <citation type="submission" date="2023-04" db="EMBL/GenBank/DDBJ databases">
        <title>Draft Genome sequencing of Naganishia species isolated from polar environments using Oxford Nanopore Technology.</title>
        <authorList>
            <person name="Leo P."/>
            <person name="Venkateswaran K."/>
        </authorList>
    </citation>
    <scope>NUCLEOTIDE SEQUENCE</scope>
    <source>
        <strain evidence="1">DBVPG 5303</strain>
    </source>
</reference>